<dbReference type="EMBL" id="JBBPBM010000055">
    <property type="protein sequence ID" value="KAK8517493.1"/>
    <property type="molecule type" value="Genomic_DNA"/>
</dbReference>
<reference evidence="1 2" key="1">
    <citation type="journal article" date="2024" name="G3 (Bethesda)">
        <title>Genome assembly of Hibiscus sabdariffa L. provides insights into metabolisms of medicinal natural products.</title>
        <authorList>
            <person name="Kim T."/>
        </authorList>
    </citation>
    <scope>NUCLEOTIDE SEQUENCE [LARGE SCALE GENOMIC DNA]</scope>
    <source>
        <strain evidence="1">TK-2024</strain>
        <tissue evidence="1">Old leaves</tissue>
    </source>
</reference>
<sequence>MEKIRRSLRFTSSHYVDPIGIAGGLALWWNEGVNITVQMDSKNIIDNLVSINEGSAWYCSFIYGPPYREEKKDFWNMLSRRRDSESCPWCVVGDSNVVTKQDDKLGGNPYEIIQARCLLDFQDVCGMMDLPLKGVISRGRIRELMMKQY</sequence>
<dbReference type="SUPFAM" id="SSF56219">
    <property type="entry name" value="DNase I-like"/>
    <property type="match status" value="1"/>
</dbReference>
<proteinExistence type="predicted"/>
<accession>A0ABR2CF98</accession>
<keyword evidence="2" id="KW-1185">Reference proteome</keyword>
<protein>
    <recommendedName>
        <fullName evidence="3">RNase H type-1 domain-containing protein</fullName>
    </recommendedName>
</protein>
<organism evidence="1 2">
    <name type="scientific">Hibiscus sabdariffa</name>
    <name type="common">roselle</name>
    <dbReference type="NCBI Taxonomy" id="183260"/>
    <lineage>
        <taxon>Eukaryota</taxon>
        <taxon>Viridiplantae</taxon>
        <taxon>Streptophyta</taxon>
        <taxon>Embryophyta</taxon>
        <taxon>Tracheophyta</taxon>
        <taxon>Spermatophyta</taxon>
        <taxon>Magnoliopsida</taxon>
        <taxon>eudicotyledons</taxon>
        <taxon>Gunneridae</taxon>
        <taxon>Pentapetalae</taxon>
        <taxon>rosids</taxon>
        <taxon>malvids</taxon>
        <taxon>Malvales</taxon>
        <taxon>Malvaceae</taxon>
        <taxon>Malvoideae</taxon>
        <taxon>Hibiscus</taxon>
    </lineage>
</organism>
<evidence type="ECO:0000313" key="2">
    <source>
        <dbReference type="Proteomes" id="UP001472677"/>
    </source>
</evidence>
<dbReference type="InterPro" id="IPR036691">
    <property type="entry name" value="Endo/exonu/phosph_ase_sf"/>
</dbReference>
<evidence type="ECO:0000313" key="1">
    <source>
        <dbReference type="EMBL" id="KAK8517493.1"/>
    </source>
</evidence>
<evidence type="ECO:0008006" key="3">
    <source>
        <dbReference type="Google" id="ProtNLM"/>
    </source>
</evidence>
<name>A0ABR2CF98_9ROSI</name>
<dbReference type="Gene3D" id="3.60.10.10">
    <property type="entry name" value="Endonuclease/exonuclease/phosphatase"/>
    <property type="match status" value="1"/>
</dbReference>
<gene>
    <name evidence="1" type="ORF">V6N12_016343</name>
</gene>
<dbReference type="Proteomes" id="UP001472677">
    <property type="component" value="Unassembled WGS sequence"/>
</dbReference>
<comment type="caution">
    <text evidence="1">The sequence shown here is derived from an EMBL/GenBank/DDBJ whole genome shotgun (WGS) entry which is preliminary data.</text>
</comment>